<keyword evidence="5 8" id="KW-0067">ATP-binding</keyword>
<dbReference type="RefSeq" id="WP_328858663.1">
    <property type="nucleotide sequence ID" value="NZ_CP108021.1"/>
</dbReference>
<name>A0AAU4K6I4_9NOCA</name>
<evidence type="ECO:0000259" key="7">
    <source>
        <dbReference type="PROSITE" id="PS50893"/>
    </source>
</evidence>
<protein>
    <submittedName>
        <fullName evidence="8">ABC transporter ATP-binding protein</fullName>
    </submittedName>
</protein>
<dbReference type="CDD" id="cd03225">
    <property type="entry name" value="ABC_cobalt_CbiO_domain1"/>
    <property type="match status" value="1"/>
</dbReference>
<dbReference type="GO" id="GO:0022857">
    <property type="term" value="F:transmembrane transporter activity"/>
    <property type="evidence" value="ECO:0007669"/>
    <property type="project" value="UniProtKB-ARBA"/>
</dbReference>
<dbReference type="EMBL" id="CP108021">
    <property type="protein sequence ID" value="WUM21659.1"/>
    <property type="molecule type" value="Genomic_DNA"/>
</dbReference>
<proteinExistence type="inferred from homology"/>
<gene>
    <name evidence="8" type="ORF">OG579_07750</name>
</gene>
<dbReference type="InterPro" id="IPR050763">
    <property type="entry name" value="ABC_transporter_ATP-binding"/>
</dbReference>
<dbReference type="GO" id="GO:0005524">
    <property type="term" value="F:ATP binding"/>
    <property type="evidence" value="ECO:0007669"/>
    <property type="project" value="UniProtKB-KW"/>
</dbReference>
<comment type="subcellular location">
    <subcellularLocation>
        <location evidence="1">Cell membrane</location>
        <topology evidence="1">Peripheral membrane protein</topology>
    </subcellularLocation>
</comment>
<accession>A0AAU4K6I4</accession>
<keyword evidence="3" id="KW-0813">Transport</keyword>
<keyword evidence="4" id="KW-0547">Nucleotide-binding</keyword>
<dbReference type="PROSITE" id="PS50893">
    <property type="entry name" value="ABC_TRANSPORTER_2"/>
    <property type="match status" value="1"/>
</dbReference>
<dbReference type="InterPro" id="IPR027417">
    <property type="entry name" value="P-loop_NTPase"/>
</dbReference>
<dbReference type="Pfam" id="PF00005">
    <property type="entry name" value="ABC_tran"/>
    <property type="match status" value="1"/>
</dbReference>
<dbReference type="GO" id="GO:0005886">
    <property type="term" value="C:plasma membrane"/>
    <property type="evidence" value="ECO:0007669"/>
    <property type="project" value="UniProtKB-SubCell"/>
</dbReference>
<dbReference type="InterPro" id="IPR003593">
    <property type="entry name" value="AAA+_ATPase"/>
</dbReference>
<dbReference type="SMART" id="SM00382">
    <property type="entry name" value="AAA"/>
    <property type="match status" value="1"/>
</dbReference>
<dbReference type="AlphaFoldDB" id="A0AAU4K6I4"/>
<evidence type="ECO:0000256" key="2">
    <source>
        <dbReference type="ARBA" id="ARBA00005417"/>
    </source>
</evidence>
<dbReference type="InterPro" id="IPR015856">
    <property type="entry name" value="ABC_transpr_CbiO/EcfA_su"/>
</dbReference>
<dbReference type="Gene3D" id="3.40.50.300">
    <property type="entry name" value="P-loop containing nucleotide triphosphate hydrolases"/>
    <property type="match status" value="1"/>
</dbReference>
<sequence>MLHIDRLCLSAVDSHLFTDLTLHLEAGRCLAVTGANGSGKSTLLRAIAGLRHPDSGTVIVDDVVADETDSRFRALVAVELGDDATFAELTVAEHLRLLTSAHGADAGAVADILSDAGIDHLADRFPHTLSTGQRQRFTLCAVWIRPARLIVLDEPEAGLDVAGRDWVAHRIERAVAEERSVVVATHSAELVERCADSTVTVGR</sequence>
<dbReference type="InterPro" id="IPR003439">
    <property type="entry name" value="ABC_transporter-like_ATP-bd"/>
</dbReference>
<dbReference type="PANTHER" id="PTHR42711:SF5">
    <property type="entry name" value="ABC TRANSPORTER ATP-BINDING PROTEIN NATA"/>
    <property type="match status" value="1"/>
</dbReference>
<keyword evidence="6" id="KW-0046">Antibiotic resistance</keyword>
<evidence type="ECO:0000256" key="3">
    <source>
        <dbReference type="ARBA" id="ARBA00022448"/>
    </source>
</evidence>
<dbReference type="Proteomes" id="UP001432128">
    <property type="component" value="Chromosome"/>
</dbReference>
<comment type="similarity">
    <text evidence="2">Belongs to the ABC transporter superfamily.</text>
</comment>
<dbReference type="PANTHER" id="PTHR42711">
    <property type="entry name" value="ABC TRANSPORTER ATP-BINDING PROTEIN"/>
    <property type="match status" value="1"/>
</dbReference>
<reference evidence="8 9" key="1">
    <citation type="submission" date="2022-10" db="EMBL/GenBank/DDBJ databases">
        <title>The complete genomes of actinobacterial strains from the NBC collection.</title>
        <authorList>
            <person name="Joergensen T.S."/>
            <person name="Alvarez Arevalo M."/>
            <person name="Sterndorff E.B."/>
            <person name="Faurdal D."/>
            <person name="Vuksanovic O."/>
            <person name="Mourched A.-S."/>
            <person name="Charusanti P."/>
            <person name="Shaw S."/>
            <person name="Blin K."/>
            <person name="Weber T."/>
        </authorList>
    </citation>
    <scope>NUCLEOTIDE SEQUENCE [LARGE SCALE GENOMIC DNA]</scope>
    <source>
        <strain evidence="8 9">NBC_00319</strain>
    </source>
</reference>
<evidence type="ECO:0000256" key="4">
    <source>
        <dbReference type="ARBA" id="ARBA00022741"/>
    </source>
</evidence>
<evidence type="ECO:0000256" key="6">
    <source>
        <dbReference type="ARBA" id="ARBA00023251"/>
    </source>
</evidence>
<dbReference type="GO" id="GO:0046677">
    <property type="term" value="P:response to antibiotic"/>
    <property type="evidence" value="ECO:0007669"/>
    <property type="project" value="UniProtKB-KW"/>
</dbReference>
<dbReference type="KEGG" id="whr:OG579_07750"/>
<organism evidence="8 9">
    <name type="scientific">Williamsia herbipolensis</name>
    <dbReference type="NCBI Taxonomy" id="1603258"/>
    <lineage>
        <taxon>Bacteria</taxon>
        <taxon>Bacillati</taxon>
        <taxon>Actinomycetota</taxon>
        <taxon>Actinomycetes</taxon>
        <taxon>Mycobacteriales</taxon>
        <taxon>Nocardiaceae</taxon>
        <taxon>Williamsia</taxon>
    </lineage>
</organism>
<evidence type="ECO:0000313" key="9">
    <source>
        <dbReference type="Proteomes" id="UP001432128"/>
    </source>
</evidence>
<evidence type="ECO:0000256" key="5">
    <source>
        <dbReference type="ARBA" id="ARBA00022840"/>
    </source>
</evidence>
<keyword evidence="9" id="KW-1185">Reference proteome</keyword>
<evidence type="ECO:0000313" key="8">
    <source>
        <dbReference type="EMBL" id="WUM21659.1"/>
    </source>
</evidence>
<feature type="domain" description="ABC transporter" evidence="7">
    <location>
        <begin position="2"/>
        <end position="203"/>
    </location>
</feature>
<dbReference type="GO" id="GO:0016887">
    <property type="term" value="F:ATP hydrolysis activity"/>
    <property type="evidence" value="ECO:0007669"/>
    <property type="project" value="InterPro"/>
</dbReference>
<evidence type="ECO:0000256" key="1">
    <source>
        <dbReference type="ARBA" id="ARBA00004202"/>
    </source>
</evidence>
<dbReference type="SUPFAM" id="SSF52540">
    <property type="entry name" value="P-loop containing nucleoside triphosphate hydrolases"/>
    <property type="match status" value="1"/>
</dbReference>